<evidence type="ECO:0000256" key="4">
    <source>
        <dbReference type="ARBA" id="ARBA00036882"/>
    </source>
</evidence>
<keyword evidence="2 7" id="KW-0694">RNA-binding</keyword>
<keyword evidence="11" id="KW-1185">Reference proteome</keyword>
<dbReference type="PANTHER" id="PTHR21600">
    <property type="entry name" value="MITOCHONDRIAL RNA PSEUDOURIDINE SYNTHASE"/>
    <property type="match status" value="1"/>
</dbReference>
<comment type="similarity">
    <text evidence="1 8">Belongs to the pseudouridine synthase RluA family.</text>
</comment>
<dbReference type="NCBIfam" id="TIGR00005">
    <property type="entry name" value="rluA_subfam"/>
    <property type="match status" value="1"/>
</dbReference>
<protein>
    <recommendedName>
        <fullName evidence="8">Pseudouridine synthase</fullName>
        <ecNumber evidence="8">5.4.99.-</ecNumber>
    </recommendedName>
</protein>
<sequence>MAIRTAATASAVVRPAISIIRRTRANSAACSGVGSGATVSVMQSSSSNSGQRFKVTVAGDEGSARLDRVLAVRQPELSRSRLKALILAGSVTAGGAPIRDPAYHVAAGDTITIDVPEAVAAEPAGEDIALDIVYEDDDIVVIDKPRSLVVHPAAGHETGTLVNALIAHCGASLSGIGGVKRPGIVHRLDKDTTGLMVVAKNDRAHKSLTEQFADHGRTNQMRRGYLAFVWGVPNRQRGTVDAPVDRHPYAREKMAVREGGREAVTHWEIRETFNGRDGKPVAALLACQLETGRTHQIRVHLAHIGHPLMGDAVYGPHFKTKASHLGPQAQAALAGLGRQALHAYLLALEHPKTGEILHWEADLPEDLLLLQRALRAAL</sequence>
<dbReference type="PANTHER" id="PTHR21600:SF44">
    <property type="entry name" value="RIBOSOMAL LARGE SUBUNIT PSEUDOURIDINE SYNTHASE D"/>
    <property type="match status" value="1"/>
</dbReference>
<comment type="catalytic activity">
    <reaction evidence="8">
        <text>a uridine in RNA = a pseudouridine in RNA</text>
        <dbReference type="Rhea" id="RHEA:48348"/>
        <dbReference type="Rhea" id="RHEA-COMP:12068"/>
        <dbReference type="Rhea" id="RHEA-COMP:12069"/>
        <dbReference type="ChEBI" id="CHEBI:65314"/>
        <dbReference type="ChEBI" id="CHEBI:65315"/>
    </reaction>
</comment>
<evidence type="ECO:0000256" key="7">
    <source>
        <dbReference type="PROSITE-ProRule" id="PRU00182"/>
    </source>
</evidence>
<reference evidence="10 11" key="1">
    <citation type="submission" date="2021-06" db="EMBL/GenBank/DDBJ databases">
        <title>Bradyrhizobium sp. S2-11-4 Genome sequencing.</title>
        <authorList>
            <person name="Jin L."/>
        </authorList>
    </citation>
    <scope>NUCLEOTIDE SEQUENCE [LARGE SCALE GENOMIC DNA]</scope>
    <source>
        <strain evidence="10 11">S2-11-4</strain>
    </source>
</reference>
<dbReference type="Pfam" id="PF01479">
    <property type="entry name" value="S4"/>
    <property type="match status" value="1"/>
</dbReference>
<dbReference type="SUPFAM" id="SSF55120">
    <property type="entry name" value="Pseudouridine synthase"/>
    <property type="match status" value="1"/>
</dbReference>
<evidence type="ECO:0000256" key="6">
    <source>
        <dbReference type="PIRSR" id="PIRSR606225-1"/>
    </source>
</evidence>
<dbReference type="EC" id="5.4.99.-" evidence="8"/>
<gene>
    <name evidence="10" type="ORF">KMZ93_05495</name>
</gene>
<dbReference type="Gene3D" id="3.30.2350.10">
    <property type="entry name" value="Pseudouridine synthase"/>
    <property type="match status" value="1"/>
</dbReference>
<comment type="catalytic activity">
    <reaction evidence="4">
        <text>uridine(1911/1915/1917) in 23S rRNA = pseudouridine(1911/1915/1917) in 23S rRNA</text>
        <dbReference type="Rhea" id="RHEA:42524"/>
        <dbReference type="Rhea" id="RHEA-COMP:10097"/>
        <dbReference type="Rhea" id="RHEA-COMP:10098"/>
        <dbReference type="ChEBI" id="CHEBI:65314"/>
        <dbReference type="ChEBI" id="CHEBI:65315"/>
        <dbReference type="EC" id="5.4.99.23"/>
    </reaction>
</comment>
<proteinExistence type="inferred from homology"/>
<dbReference type="SMART" id="SM00363">
    <property type="entry name" value="S4"/>
    <property type="match status" value="1"/>
</dbReference>
<evidence type="ECO:0000259" key="9">
    <source>
        <dbReference type="SMART" id="SM00363"/>
    </source>
</evidence>
<dbReference type="EMBL" id="CP076136">
    <property type="protein sequence ID" value="QWG24367.1"/>
    <property type="molecule type" value="Genomic_DNA"/>
</dbReference>
<evidence type="ECO:0000256" key="3">
    <source>
        <dbReference type="ARBA" id="ARBA00023235"/>
    </source>
</evidence>
<dbReference type="Proteomes" id="UP000676951">
    <property type="component" value="Chromosome"/>
</dbReference>
<dbReference type="CDD" id="cd00165">
    <property type="entry name" value="S4"/>
    <property type="match status" value="1"/>
</dbReference>
<dbReference type="InterPro" id="IPR036986">
    <property type="entry name" value="S4_RNA-bd_sf"/>
</dbReference>
<evidence type="ECO:0000256" key="8">
    <source>
        <dbReference type="RuleBase" id="RU362028"/>
    </source>
</evidence>
<dbReference type="Pfam" id="PF00849">
    <property type="entry name" value="PseudoU_synth_2"/>
    <property type="match status" value="1"/>
</dbReference>
<dbReference type="InterPro" id="IPR002942">
    <property type="entry name" value="S4_RNA-bd"/>
</dbReference>
<dbReference type="CDD" id="cd02869">
    <property type="entry name" value="PseudoU_synth_RluA_like"/>
    <property type="match status" value="1"/>
</dbReference>
<name>A0A975NZW6_9BRAD</name>
<dbReference type="GO" id="GO:0160140">
    <property type="term" value="F:23S rRNA pseudouridine(1911/1915/1917) synthase activity"/>
    <property type="evidence" value="ECO:0007669"/>
    <property type="project" value="UniProtKB-EC"/>
</dbReference>
<evidence type="ECO:0000256" key="5">
    <source>
        <dbReference type="ARBA" id="ARBA00056072"/>
    </source>
</evidence>
<dbReference type="Gene3D" id="3.10.290.10">
    <property type="entry name" value="RNA-binding S4 domain"/>
    <property type="match status" value="1"/>
</dbReference>
<keyword evidence="3 8" id="KW-0413">Isomerase</keyword>
<evidence type="ECO:0000313" key="11">
    <source>
        <dbReference type="Proteomes" id="UP000676951"/>
    </source>
</evidence>
<dbReference type="InterPro" id="IPR050188">
    <property type="entry name" value="RluA_PseudoU_synthase"/>
</dbReference>
<dbReference type="InterPro" id="IPR020103">
    <property type="entry name" value="PsdUridine_synth_cat_dom_sf"/>
</dbReference>
<dbReference type="SUPFAM" id="SSF55174">
    <property type="entry name" value="Alpha-L RNA-binding motif"/>
    <property type="match status" value="1"/>
</dbReference>
<comment type="function">
    <text evidence="5">Responsible for synthesis of pseudouridine from uracil at positions 1911, 1915 and 1917 in 23S ribosomal RNA.</text>
</comment>
<dbReference type="PROSITE" id="PS50889">
    <property type="entry name" value="S4"/>
    <property type="match status" value="1"/>
</dbReference>
<evidence type="ECO:0000256" key="2">
    <source>
        <dbReference type="ARBA" id="ARBA00022884"/>
    </source>
</evidence>
<feature type="active site" evidence="6">
    <location>
        <position position="189"/>
    </location>
</feature>
<dbReference type="InterPro" id="IPR006145">
    <property type="entry name" value="PsdUridine_synth_RsuA/RluA"/>
</dbReference>
<dbReference type="InterPro" id="IPR006224">
    <property type="entry name" value="PsdUridine_synth_RluA-like_CS"/>
</dbReference>
<evidence type="ECO:0000256" key="1">
    <source>
        <dbReference type="ARBA" id="ARBA00010876"/>
    </source>
</evidence>
<dbReference type="FunFam" id="3.30.2350.10:FF:000006">
    <property type="entry name" value="Pseudouridine synthase"/>
    <property type="match status" value="1"/>
</dbReference>
<dbReference type="PROSITE" id="PS01129">
    <property type="entry name" value="PSI_RLU"/>
    <property type="match status" value="1"/>
</dbReference>
<feature type="domain" description="RNA-binding S4" evidence="9">
    <location>
        <begin position="64"/>
        <end position="123"/>
    </location>
</feature>
<dbReference type="GO" id="GO:0003723">
    <property type="term" value="F:RNA binding"/>
    <property type="evidence" value="ECO:0007669"/>
    <property type="project" value="UniProtKB-KW"/>
</dbReference>
<evidence type="ECO:0000313" key="10">
    <source>
        <dbReference type="EMBL" id="QWG24367.1"/>
    </source>
</evidence>
<dbReference type="InterPro" id="IPR006225">
    <property type="entry name" value="PsdUridine_synth_RluC/D"/>
</dbReference>
<dbReference type="GO" id="GO:0000455">
    <property type="term" value="P:enzyme-directed rRNA pseudouridine synthesis"/>
    <property type="evidence" value="ECO:0007669"/>
    <property type="project" value="TreeGrafter"/>
</dbReference>
<dbReference type="AlphaFoldDB" id="A0A975NZW6"/>
<accession>A0A975NZW6</accession>
<organism evidence="10 11">
    <name type="scientific">Bradyrhizobium sediminis</name>
    <dbReference type="NCBI Taxonomy" id="2840469"/>
    <lineage>
        <taxon>Bacteria</taxon>
        <taxon>Pseudomonadati</taxon>
        <taxon>Pseudomonadota</taxon>
        <taxon>Alphaproteobacteria</taxon>
        <taxon>Hyphomicrobiales</taxon>
        <taxon>Nitrobacteraceae</taxon>
        <taxon>Bradyrhizobium</taxon>
    </lineage>
</organism>